<dbReference type="AlphaFoldDB" id="A0A816KSY6"/>
<proteinExistence type="predicted"/>
<protein>
    <submittedName>
        <fullName evidence="1">(rape) hypothetical protein</fullName>
    </submittedName>
</protein>
<organism evidence="1">
    <name type="scientific">Brassica napus</name>
    <name type="common">Rape</name>
    <dbReference type="NCBI Taxonomy" id="3708"/>
    <lineage>
        <taxon>Eukaryota</taxon>
        <taxon>Viridiplantae</taxon>
        <taxon>Streptophyta</taxon>
        <taxon>Embryophyta</taxon>
        <taxon>Tracheophyta</taxon>
        <taxon>Spermatophyta</taxon>
        <taxon>Magnoliopsida</taxon>
        <taxon>eudicotyledons</taxon>
        <taxon>Gunneridae</taxon>
        <taxon>Pentapetalae</taxon>
        <taxon>rosids</taxon>
        <taxon>malvids</taxon>
        <taxon>Brassicales</taxon>
        <taxon>Brassicaceae</taxon>
        <taxon>Brassiceae</taxon>
        <taxon>Brassica</taxon>
    </lineage>
</organism>
<dbReference type="Proteomes" id="UP001295469">
    <property type="component" value="Chromosome C05"/>
</dbReference>
<gene>
    <name evidence="1" type="ORF">DARMORV10_C05P38980.1</name>
</gene>
<evidence type="ECO:0000313" key="1">
    <source>
        <dbReference type="EMBL" id="CAF1930663.1"/>
    </source>
</evidence>
<accession>A0A816KSY6</accession>
<sequence length="37" mass="4304">MVYMMPSGKSKKPLSRTLILRKQPFSQYHIPIVDVTI</sequence>
<dbReference type="EMBL" id="HG994369">
    <property type="protein sequence ID" value="CAF1930663.1"/>
    <property type="molecule type" value="Genomic_DNA"/>
</dbReference>
<name>A0A816KSY6_BRANA</name>
<reference evidence="1" key="1">
    <citation type="submission" date="2021-01" db="EMBL/GenBank/DDBJ databases">
        <authorList>
            <consortium name="Genoscope - CEA"/>
            <person name="William W."/>
        </authorList>
    </citation>
    <scope>NUCLEOTIDE SEQUENCE</scope>
</reference>